<dbReference type="AlphaFoldDB" id="A0A059XS41"/>
<dbReference type="InterPro" id="IPR045864">
    <property type="entry name" value="aa-tRNA-synth_II/BPL/LPL"/>
</dbReference>
<evidence type="ECO:0000313" key="2">
    <source>
        <dbReference type="EMBL" id="AIA31409.1"/>
    </source>
</evidence>
<feature type="domain" description="BPL/LPL catalytic" evidence="1">
    <location>
        <begin position="32"/>
        <end position="209"/>
    </location>
</feature>
<dbReference type="Proteomes" id="UP000027059">
    <property type="component" value="Chromosome"/>
</dbReference>
<dbReference type="OrthoDB" id="9774653at2"/>
<dbReference type="RefSeq" id="WP_014959984.1">
    <property type="nucleotide sequence ID" value="NZ_CP007243.1"/>
</dbReference>
<dbReference type="InterPro" id="IPR050664">
    <property type="entry name" value="Octanoyltrans_LipM/LipL"/>
</dbReference>
<dbReference type="PROSITE" id="PS51733">
    <property type="entry name" value="BPL_LPL_CATALYTIC"/>
    <property type="match status" value="1"/>
</dbReference>
<dbReference type="PANTHER" id="PTHR43679:SF2">
    <property type="entry name" value="OCTANOYL-[GCVH]:PROTEIN N-OCTANOYLTRANSFERASE"/>
    <property type="match status" value="1"/>
</dbReference>
<accession>A0A059XS41</accession>
<dbReference type="Gene3D" id="3.30.930.10">
    <property type="entry name" value="Bira Bifunctional Protein, Domain 2"/>
    <property type="match status" value="1"/>
</dbReference>
<reference evidence="2 3" key="2">
    <citation type="journal article" date="2015" name="Biomed. Res. Int.">
        <title>Effects of Arsenite Resistance on the Growth and Functional Gene Expression of Leptospirillum ferriphilum and Acidithiobacillus thiooxidans in Pure Culture and Coculture.</title>
        <authorList>
            <person name="Jiang H."/>
            <person name="Liang Y."/>
            <person name="Yin H."/>
            <person name="Xiao Y."/>
            <person name="Guo X."/>
            <person name="Xu Y."/>
            <person name="Hu Q."/>
            <person name="Liu H."/>
            <person name="Liu X."/>
        </authorList>
    </citation>
    <scope>NUCLEOTIDE SEQUENCE [LARGE SCALE GENOMIC DNA]</scope>
    <source>
        <strain evidence="2 3">YSK</strain>
    </source>
</reference>
<dbReference type="PANTHER" id="PTHR43679">
    <property type="entry name" value="OCTANOYLTRANSFERASE LIPM-RELATED"/>
    <property type="match status" value="1"/>
</dbReference>
<proteinExistence type="predicted"/>
<dbReference type="Pfam" id="PF21948">
    <property type="entry name" value="LplA-B_cat"/>
    <property type="match status" value="1"/>
</dbReference>
<dbReference type="HOGENOM" id="CLU_1314139_0_0_0"/>
<reference evidence="3" key="1">
    <citation type="submission" date="2014-02" db="EMBL/GenBank/DDBJ databases">
        <title>Complete genome sequence and comparative genomic analysis of the nitrogen-fixing bacterium Leptospirillum ferriphilum YSK.</title>
        <authorList>
            <person name="Guo X."/>
            <person name="Yin H."/>
            <person name="Liang Y."/>
            <person name="Hu Q."/>
            <person name="Ma L."/>
            <person name="Xiao Y."/>
            <person name="Zhang X."/>
            <person name="Qiu G."/>
            <person name="Liu X."/>
        </authorList>
    </citation>
    <scope>NUCLEOTIDE SEQUENCE [LARGE SCALE GENOMIC DNA]</scope>
    <source>
        <strain evidence="3">YSK</strain>
    </source>
</reference>
<dbReference type="SUPFAM" id="SSF55681">
    <property type="entry name" value="Class II aaRS and biotin synthetases"/>
    <property type="match status" value="1"/>
</dbReference>
<gene>
    <name evidence="2" type="ORF">Y981_01200</name>
</gene>
<dbReference type="EMBL" id="CP007243">
    <property type="protein sequence ID" value="AIA31409.1"/>
    <property type="molecule type" value="Genomic_DNA"/>
</dbReference>
<organism evidence="2 3">
    <name type="scientific">Leptospirillum ferriphilum YSK</name>
    <dbReference type="NCBI Taxonomy" id="1441628"/>
    <lineage>
        <taxon>Bacteria</taxon>
        <taxon>Pseudomonadati</taxon>
        <taxon>Nitrospirota</taxon>
        <taxon>Nitrospiria</taxon>
        <taxon>Nitrospirales</taxon>
        <taxon>Nitrospiraceae</taxon>
        <taxon>Leptospirillum</taxon>
    </lineage>
</organism>
<protein>
    <recommendedName>
        <fullName evidence="1">BPL/LPL catalytic domain-containing protein</fullName>
    </recommendedName>
</protein>
<evidence type="ECO:0000259" key="1">
    <source>
        <dbReference type="PROSITE" id="PS51733"/>
    </source>
</evidence>
<sequence length="209" mass="23067">MPDVRIAFLHDHSRRASEQMEIDRLLLQKLGSGWPGLLRVYRFSGPCVTVGRTFRQDLPREWGISPDVAVRPTGGGAVLHGDDLCFSVFLSPRPSVSPRFFYPLFHDWIRSFLSELSVEASMQSGAASASHPGRLCFEEPVCGDLLWKSRKVMGGALRVTAKGLLYQGSLHLPGYSGDTLEEGFASWYRKTGDSALRVALEREGGLCPA</sequence>
<keyword evidence="3" id="KW-1185">Reference proteome</keyword>
<name>A0A059XS41_9BACT</name>
<dbReference type="KEGG" id="lfp:Y981_01200"/>
<evidence type="ECO:0000313" key="3">
    <source>
        <dbReference type="Proteomes" id="UP000027059"/>
    </source>
</evidence>
<dbReference type="InterPro" id="IPR004143">
    <property type="entry name" value="BPL_LPL_catalytic"/>
</dbReference>